<protein>
    <submittedName>
        <fullName evidence="1">Uncharacterized protein</fullName>
    </submittedName>
</protein>
<keyword evidence="2" id="KW-1185">Reference proteome</keyword>
<proteinExistence type="predicted"/>
<evidence type="ECO:0000313" key="1">
    <source>
        <dbReference type="EMBL" id="KAJ7768208.1"/>
    </source>
</evidence>
<dbReference type="AlphaFoldDB" id="A0AAD7NMN1"/>
<dbReference type="EMBL" id="JARKIB010000020">
    <property type="protein sequence ID" value="KAJ7768208.1"/>
    <property type="molecule type" value="Genomic_DNA"/>
</dbReference>
<reference evidence="1" key="1">
    <citation type="submission" date="2023-03" db="EMBL/GenBank/DDBJ databases">
        <title>Massive genome expansion in bonnet fungi (Mycena s.s.) driven by repeated elements and novel gene families across ecological guilds.</title>
        <authorList>
            <consortium name="Lawrence Berkeley National Laboratory"/>
            <person name="Harder C.B."/>
            <person name="Miyauchi S."/>
            <person name="Viragh M."/>
            <person name="Kuo A."/>
            <person name="Thoen E."/>
            <person name="Andreopoulos B."/>
            <person name="Lu D."/>
            <person name="Skrede I."/>
            <person name="Drula E."/>
            <person name="Henrissat B."/>
            <person name="Morin E."/>
            <person name="Kohler A."/>
            <person name="Barry K."/>
            <person name="LaButti K."/>
            <person name="Morin E."/>
            <person name="Salamov A."/>
            <person name="Lipzen A."/>
            <person name="Mereny Z."/>
            <person name="Hegedus B."/>
            <person name="Baldrian P."/>
            <person name="Stursova M."/>
            <person name="Weitz H."/>
            <person name="Taylor A."/>
            <person name="Grigoriev I.V."/>
            <person name="Nagy L.G."/>
            <person name="Martin F."/>
            <person name="Kauserud H."/>
        </authorList>
    </citation>
    <scope>NUCLEOTIDE SEQUENCE</scope>
    <source>
        <strain evidence="1">CBHHK182m</strain>
    </source>
</reference>
<name>A0AAD7NMN1_9AGAR</name>
<organism evidence="1 2">
    <name type="scientific">Mycena metata</name>
    <dbReference type="NCBI Taxonomy" id="1033252"/>
    <lineage>
        <taxon>Eukaryota</taxon>
        <taxon>Fungi</taxon>
        <taxon>Dikarya</taxon>
        <taxon>Basidiomycota</taxon>
        <taxon>Agaricomycotina</taxon>
        <taxon>Agaricomycetes</taxon>
        <taxon>Agaricomycetidae</taxon>
        <taxon>Agaricales</taxon>
        <taxon>Marasmiineae</taxon>
        <taxon>Mycenaceae</taxon>
        <taxon>Mycena</taxon>
    </lineage>
</organism>
<dbReference type="Proteomes" id="UP001215598">
    <property type="component" value="Unassembled WGS sequence"/>
</dbReference>
<evidence type="ECO:0000313" key="2">
    <source>
        <dbReference type="Proteomes" id="UP001215598"/>
    </source>
</evidence>
<comment type="caution">
    <text evidence="1">The sequence shown here is derived from an EMBL/GenBank/DDBJ whole genome shotgun (WGS) entry which is preliminary data.</text>
</comment>
<accession>A0AAD7NMN1</accession>
<sequence length="261" mass="29363">MFFRFYNEPGRQLPLPKQTKLRSELMEIAQTGLHPIPDYQCLSSRADALDDKLIVVGYAGTEDNGDITQNRPVAFTSAIYLNIPGVDHPVLHTGLTVAVPSLQRTGIVMQLCAHLFLHVAPMHAGGMWVTTLAAVLSSLVQSEKVLYKTHPSPQNRPPLHAHLAIAHAINKQYRPSLLISPDATWDEEHFVFRGSMDWPAAECFKKDIDDVHFWHRDGGTNAYFHKLMRPGKGDEVLLVGFIDAESVWKAIEQLQRRKSRL</sequence>
<gene>
    <name evidence="1" type="ORF">B0H16DRAFT_310073</name>
</gene>